<comment type="caution">
    <text evidence="1">The sequence shown here is derived from an EMBL/GenBank/DDBJ whole genome shotgun (WGS) entry which is preliminary data.</text>
</comment>
<dbReference type="EMBL" id="JPJQ01000054">
    <property type="protein sequence ID" value="KGQ59728.1"/>
    <property type="molecule type" value="Genomic_DNA"/>
</dbReference>
<reference evidence="1 2" key="1">
    <citation type="submission" date="2014-07" db="EMBL/GenBank/DDBJ databases">
        <title>Chaperone-usher fimbriae in a diverse selection of Gallibacterium genomes.</title>
        <authorList>
            <person name="Kudirkiene E."/>
            <person name="Bager R.J."/>
            <person name="Johnson T.J."/>
            <person name="Bojesen A.M."/>
        </authorList>
    </citation>
    <scope>NUCLEOTIDE SEQUENCE [LARGE SCALE GENOMIC DNA]</scope>
    <source>
        <strain evidence="1 2">4895</strain>
    </source>
</reference>
<accession>A0A0A2ZRN7</accession>
<evidence type="ECO:0000313" key="1">
    <source>
        <dbReference type="EMBL" id="KGQ59728.1"/>
    </source>
</evidence>
<gene>
    <name evidence="1" type="ORF">IO48_10930</name>
</gene>
<protein>
    <submittedName>
        <fullName evidence="1">Uncharacterized protein</fullName>
    </submittedName>
</protein>
<dbReference type="Proteomes" id="UP000030554">
    <property type="component" value="Unassembled WGS sequence"/>
</dbReference>
<evidence type="ECO:0000313" key="2">
    <source>
        <dbReference type="Proteomes" id="UP000030554"/>
    </source>
</evidence>
<proteinExistence type="predicted"/>
<dbReference type="RefSeq" id="WP_039164505.1">
    <property type="nucleotide sequence ID" value="NZ_JPJQ01000054.1"/>
</dbReference>
<dbReference type="AlphaFoldDB" id="A0A0A2ZRN7"/>
<name>A0A0A2ZRN7_9PAST</name>
<sequence>MKNELDLLIDNTNAVAIDDIEIDGFSEYGNLYQFGEGEYDNRPEWEVGCQVDMEDLIDRIREAESHELFVANLGGAYAK</sequence>
<organism evidence="1 2">
    <name type="scientific">Gallibacterium anatis 4895</name>
    <dbReference type="NCBI Taxonomy" id="1396510"/>
    <lineage>
        <taxon>Bacteria</taxon>
        <taxon>Pseudomonadati</taxon>
        <taxon>Pseudomonadota</taxon>
        <taxon>Gammaproteobacteria</taxon>
        <taxon>Pasteurellales</taxon>
        <taxon>Pasteurellaceae</taxon>
        <taxon>Gallibacterium</taxon>
    </lineage>
</organism>